<name>A0A4Z2HG32_9TELE</name>
<sequence>MCSYAKQLTLCIRSLRRATRDTSGTLMYSEQPRPAFSFKDSSTGSPVLTCRHKVDVALTCYAKTVNSVRGYEEWGYCGPEAEREFSAISSCSLSASCCWGTSVTSSISYSTAPFNASHPMCLQRIKRQDEMQ</sequence>
<keyword evidence="2" id="KW-1185">Reference proteome</keyword>
<proteinExistence type="predicted"/>
<dbReference type="Proteomes" id="UP000314294">
    <property type="component" value="Unassembled WGS sequence"/>
</dbReference>
<evidence type="ECO:0000313" key="2">
    <source>
        <dbReference type="Proteomes" id="UP000314294"/>
    </source>
</evidence>
<gene>
    <name evidence="1" type="ORF">EYF80_025553</name>
</gene>
<dbReference type="AlphaFoldDB" id="A0A4Z2HG32"/>
<dbReference type="EMBL" id="SRLO01000257">
    <property type="protein sequence ID" value="TNN64185.1"/>
    <property type="molecule type" value="Genomic_DNA"/>
</dbReference>
<protein>
    <submittedName>
        <fullName evidence="1">Uncharacterized protein</fullName>
    </submittedName>
</protein>
<reference evidence="1 2" key="1">
    <citation type="submission" date="2019-03" db="EMBL/GenBank/DDBJ databases">
        <title>First draft genome of Liparis tanakae, snailfish: a comprehensive survey of snailfish specific genes.</title>
        <authorList>
            <person name="Kim W."/>
            <person name="Song I."/>
            <person name="Jeong J.-H."/>
            <person name="Kim D."/>
            <person name="Kim S."/>
            <person name="Ryu S."/>
            <person name="Song J.Y."/>
            <person name="Lee S.K."/>
        </authorList>
    </citation>
    <scope>NUCLEOTIDE SEQUENCE [LARGE SCALE GENOMIC DNA]</scope>
    <source>
        <tissue evidence="1">Muscle</tissue>
    </source>
</reference>
<accession>A0A4Z2HG32</accession>
<comment type="caution">
    <text evidence="1">The sequence shown here is derived from an EMBL/GenBank/DDBJ whole genome shotgun (WGS) entry which is preliminary data.</text>
</comment>
<organism evidence="1 2">
    <name type="scientific">Liparis tanakae</name>
    <name type="common">Tanaka's snailfish</name>
    <dbReference type="NCBI Taxonomy" id="230148"/>
    <lineage>
        <taxon>Eukaryota</taxon>
        <taxon>Metazoa</taxon>
        <taxon>Chordata</taxon>
        <taxon>Craniata</taxon>
        <taxon>Vertebrata</taxon>
        <taxon>Euteleostomi</taxon>
        <taxon>Actinopterygii</taxon>
        <taxon>Neopterygii</taxon>
        <taxon>Teleostei</taxon>
        <taxon>Neoteleostei</taxon>
        <taxon>Acanthomorphata</taxon>
        <taxon>Eupercaria</taxon>
        <taxon>Perciformes</taxon>
        <taxon>Cottioidei</taxon>
        <taxon>Cottales</taxon>
        <taxon>Liparidae</taxon>
        <taxon>Liparis</taxon>
    </lineage>
</organism>
<evidence type="ECO:0000313" key="1">
    <source>
        <dbReference type="EMBL" id="TNN64185.1"/>
    </source>
</evidence>